<comment type="caution">
    <text evidence="4">The sequence shown here is derived from an EMBL/GenBank/DDBJ whole genome shotgun (WGS) entry which is preliminary data.</text>
</comment>
<keyword evidence="5" id="KW-1185">Reference proteome</keyword>
<dbReference type="CDD" id="cd08249">
    <property type="entry name" value="enoyl_reductase_like"/>
    <property type="match status" value="1"/>
</dbReference>
<dbReference type="GeneID" id="28737239"/>
<evidence type="ECO:0000313" key="5">
    <source>
        <dbReference type="Proteomes" id="UP000038010"/>
    </source>
</evidence>
<dbReference type="SUPFAM" id="SSF51735">
    <property type="entry name" value="NAD(P)-binding Rossmann-fold domains"/>
    <property type="match status" value="1"/>
</dbReference>
<dbReference type="Gene3D" id="3.90.180.10">
    <property type="entry name" value="Medium-chain alcohol dehydrogenases, catalytic domain"/>
    <property type="match status" value="1"/>
</dbReference>
<dbReference type="PANTHER" id="PTHR45348">
    <property type="entry name" value="HYPOTHETICAL OXIDOREDUCTASE (EUROFUNG)"/>
    <property type="match status" value="1"/>
</dbReference>
<dbReference type="AlphaFoldDB" id="A0A0N1P2N3"/>
<dbReference type="InterPro" id="IPR020843">
    <property type="entry name" value="ER"/>
</dbReference>
<dbReference type="Pfam" id="PF08240">
    <property type="entry name" value="ADH_N"/>
    <property type="match status" value="1"/>
</dbReference>
<gene>
    <name evidence="4" type="ORF">AB675_517</name>
</gene>
<name>A0A0N1P2N3_9EURO</name>
<evidence type="ECO:0000256" key="2">
    <source>
        <dbReference type="ARBA" id="ARBA00023002"/>
    </source>
</evidence>
<evidence type="ECO:0000259" key="3">
    <source>
        <dbReference type="SMART" id="SM00829"/>
    </source>
</evidence>
<feature type="domain" description="Enoyl reductase (ER)" evidence="3">
    <location>
        <begin position="18"/>
        <end position="327"/>
    </location>
</feature>
<dbReference type="GO" id="GO:0016651">
    <property type="term" value="F:oxidoreductase activity, acting on NAD(P)H"/>
    <property type="evidence" value="ECO:0007669"/>
    <property type="project" value="InterPro"/>
</dbReference>
<dbReference type="OrthoDB" id="48317at2759"/>
<dbReference type="VEuPathDB" id="FungiDB:AB675_517"/>
<evidence type="ECO:0000313" key="4">
    <source>
        <dbReference type="EMBL" id="KPI45880.1"/>
    </source>
</evidence>
<protein>
    <submittedName>
        <fullName evidence="4">Zinc-binding alcohol dehydrogenase domain-containing protein cipB</fullName>
    </submittedName>
</protein>
<dbReference type="InterPro" id="IPR036291">
    <property type="entry name" value="NAD(P)-bd_dom_sf"/>
</dbReference>
<sequence>MTTRTNEAVWYASKGDHGTVGPAPLHHPGPGQLLIENKAVAINPADWKLRDEGWYIESWPACFGFDVAGDIVEIGSDNGTNEQSPFHIGQRVIAHALFLWTKDYAHSGFQKYTIVPASATAPLPDNVTFAAGSALPLSIDTAVHGLYDPEFLALPLPTSTTKQNSLNKTILVWGGASSVGASTIQLAAASGLTIISTSSPRNFAFVKSLGASHVLDYTSPAIIPDLISLIQQSGTHFVAPTMQLVASALETAEAPNVTSSMVLAPKAVLPPNEDIAKAIWRDYLPEALRSGTFVPSPPARVVGHGLESVPGAVEEMKRGVSAEKLVVTL</sequence>
<dbReference type="PANTHER" id="PTHR45348:SF2">
    <property type="entry name" value="ZINC-TYPE ALCOHOL DEHYDROGENASE-LIKE PROTEIN C2E1P3.01"/>
    <property type="match status" value="1"/>
</dbReference>
<accession>A0A0N1P2N3</accession>
<reference evidence="4 5" key="1">
    <citation type="submission" date="2015-06" db="EMBL/GenBank/DDBJ databases">
        <title>Draft genome of the ant-associated black yeast Phialophora attae CBS 131958.</title>
        <authorList>
            <person name="Moreno L.F."/>
            <person name="Stielow B.J."/>
            <person name="de Hoog S."/>
            <person name="Vicente V.A."/>
            <person name="Weiss V.A."/>
            <person name="de Vries M."/>
            <person name="Cruz L.M."/>
            <person name="Souza E.M."/>
        </authorList>
    </citation>
    <scope>NUCLEOTIDE SEQUENCE [LARGE SCALE GENOMIC DNA]</scope>
    <source>
        <strain evidence="4 5">CBS 131958</strain>
    </source>
</reference>
<organism evidence="4 5">
    <name type="scientific">Cyphellophora attinorum</name>
    <dbReference type="NCBI Taxonomy" id="1664694"/>
    <lineage>
        <taxon>Eukaryota</taxon>
        <taxon>Fungi</taxon>
        <taxon>Dikarya</taxon>
        <taxon>Ascomycota</taxon>
        <taxon>Pezizomycotina</taxon>
        <taxon>Eurotiomycetes</taxon>
        <taxon>Chaetothyriomycetidae</taxon>
        <taxon>Chaetothyriales</taxon>
        <taxon>Cyphellophoraceae</taxon>
        <taxon>Cyphellophora</taxon>
    </lineage>
</organism>
<dbReference type="SMART" id="SM00829">
    <property type="entry name" value="PKS_ER"/>
    <property type="match status" value="1"/>
</dbReference>
<dbReference type="STRING" id="1664694.A0A0N1P2N3"/>
<dbReference type="Proteomes" id="UP000038010">
    <property type="component" value="Unassembled WGS sequence"/>
</dbReference>
<dbReference type="RefSeq" id="XP_018005843.1">
    <property type="nucleotide sequence ID" value="XM_018145370.1"/>
</dbReference>
<comment type="similarity">
    <text evidence="1">Belongs to the zinc-containing alcohol dehydrogenase family.</text>
</comment>
<dbReference type="InterPro" id="IPR013154">
    <property type="entry name" value="ADH-like_N"/>
</dbReference>
<dbReference type="SUPFAM" id="SSF50129">
    <property type="entry name" value="GroES-like"/>
    <property type="match status" value="1"/>
</dbReference>
<dbReference type="Gene3D" id="3.40.50.720">
    <property type="entry name" value="NAD(P)-binding Rossmann-like Domain"/>
    <property type="match status" value="1"/>
</dbReference>
<keyword evidence="2" id="KW-0560">Oxidoreductase</keyword>
<dbReference type="InterPro" id="IPR047122">
    <property type="entry name" value="Trans-enoyl_RdTase-like"/>
</dbReference>
<dbReference type="EMBL" id="LFJN01000001">
    <property type="protein sequence ID" value="KPI45880.1"/>
    <property type="molecule type" value="Genomic_DNA"/>
</dbReference>
<evidence type="ECO:0000256" key="1">
    <source>
        <dbReference type="ARBA" id="ARBA00008072"/>
    </source>
</evidence>
<dbReference type="InterPro" id="IPR011032">
    <property type="entry name" value="GroES-like_sf"/>
</dbReference>
<proteinExistence type="inferred from homology"/>